<keyword evidence="5" id="KW-0472">Membrane</keyword>
<dbReference type="PANTHER" id="PTHR24269:SF16">
    <property type="entry name" value="PROTEIN SLG1"/>
    <property type="match status" value="1"/>
</dbReference>
<evidence type="ECO:0000313" key="9">
    <source>
        <dbReference type="EMBL" id="KAJ3499909.1"/>
    </source>
</evidence>
<dbReference type="InterPro" id="IPR002889">
    <property type="entry name" value="WSC_carb-bd"/>
</dbReference>
<gene>
    <name evidence="9" type="ORF">NLJ89_g10021</name>
</gene>
<evidence type="ECO:0000256" key="6">
    <source>
        <dbReference type="ARBA" id="ARBA00023180"/>
    </source>
</evidence>
<dbReference type="GO" id="GO:0005886">
    <property type="term" value="C:plasma membrane"/>
    <property type="evidence" value="ECO:0007669"/>
    <property type="project" value="TreeGrafter"/>
</dbReference>
<dbReference type="Proteomes" id="UP001148786">
    <property type="component" value="Unassembled WGS sequence"/>
</dbReference>
<feature type="domain" description="WSC" evidence="8">
    <location>
        <begin position="29"/>
        <end position="120"/>
    </location>
</feature>
<evidence type="ECO:0000256" key="5">
    <source>
        <dbReference type="ARBA" id="ARBA00023136"/>
    </source>
</evidence>
<keyword evidence="4" id="KW-1133">Transmembrane helix</keyword>
<accession>A0A9W8JUW7</accession>
<feature type="chain" id="PRO_5040868259" description="WSC domain-containing protein" evidence="7">
    <location>
        <begin position="19"/>
        <end position="297"/>
    </location>
</feature>
<protein>
    <recommendedName>
        <fullName evidence="8">WSC domain-containing protein</fullName>
    </recommendedName>
</protein>
<comment type="subcellular location">
    <subcellularLocation>
        <location evidence="1">Membrane</location>
        <topology evidence="1">Single-pass membrane protein</topology>
    </subcellularLocation>
</comment>
<comment type="caution">
    <text evidence="9">The sequence shown here is derived from an EMBL/GenBank/DDBJ whole genome shotgun (WGS) entry which is preliminary data.</text>
</comment>
<evidence type="ECO:0000313" key="10">
    <source>
        <dbReference type="Proteomes" id="UP001148786"/>
    </source>
</evidence>
<keyword evidence="6" id="KW-0325">Glycoprotein</keyword>
<dbReference type="PROSITE" id="PS51212">
    <property type="entry name" value="WSC"/>
    <property type="match status" value="1"/>
</dbReference>
<dbReference type="AlphaFoldDB" id="A0A9W8JUW7"/>
<keyword evidence="3 7" id="KW-0732">Signal</keyword>
<proteinExistence type="predicted"/>
<evidence type="ECO:0000256" key="3">
    <source>
        <dbReference type="ARBA" id="ARBA00022729"/>
    </source>
</evidence>
<feature type="signal peptide" evidence="7">
    <location>
        <begin position="1"/>
        <end position="18"/>
    </location>
</feature>
<reference evidence="9" key="1">
    <citation type="submission" date="2022-07" db="EMBL/GenBank/DDBJ databases">
        <title>Genome Sequence of Agrocybe chaxingu.</title>
        <authorList>
            <person name="Buettner E."/>
        </authorList>
    </citation>
    <scope>NUCLEOTIDE SEQUENCE</scope>
    <source>
        <strain evidence="9">MP-N11</strain>
    </source>
</reference>
<organism evidence="9 10">
    <name type="scientific">Agrocybe chaxingu</name>
    <dbReference type="NCBI Taxonomy" id="84603"/>
    <lineage>
        <taxon>Eukaryota</taxon>
        <taxon>Fungi</taxon>
        <taxon>Dikarya</taxon>
        <taxon>Basidiomycota</taxon>
        <taxon>Agaricomycotina</taxon>
        <taxon>Agaricomycetes</taxon>
        <taxon>Agaricomycetidae</taxon>
        <taxon>Agaricales</taxon>
        <taxon>Agaricineae</taxon>
        <taxon>Strophariaceae</taxon>
        <taxon>Agrocybe</taxon>
    </lineage>
</organism>
<sequence length="297" mass="32380">MMFLPLILAATVLTPVLAQTPSIKQTVGTWQYKGCYRDFGPRILTFRYTIPAGNSADSCTALCNSEGYGLAGLEYGTECWCDNYMPYGNLMPDSDCNFVCPGDSTQLCGAGNRMVLYENNAATPPSPDTCITWRDGFSFGNNVLQAIPKTGGAVTKLFAIPTNPFTDPIYYTIISTCPAGCPYTDYYNFGLVNGILTSYNSRPIAPNVGDAQSFIFRWPQTVVGYNGYCAKPNPISPNGPFIGYPLLSASGNTDLWALCTNTTDNNRLDIVYSPVANHPHYTLSACQEVYIQMAPYS</sequence>
<evidence type="ECO:0000256" key="1">
    <source>
        <dbReference type="ARBA" id="ARBA00004167"/>
    </source>
</evidence>
<dbReference type="EMBL" id="JANKHO010001705">
    <property type="protein sequence ID" value="KAJ3499909.1"/>
    <property type="molecule type" value="Genomic_DNA"/>
</dbReference>
<dbReference type="OrthoDB" id="5985073at2759"/>
<dbReference type="PANTHER" id="PTHR24269">
    <property type="entry name" value="KREMEN PROTEIN"/>
    <property type="match status" value="1"/>
</dbReference>
<evidence type="ECO:0000256" key="4">
    <source>
        <dbReference type="ARBA" id="ARBA00022989"/>
    </source>
</evidence>
<evidence type="ECO:0000256" key="2">
    <source>
        <dbReference type="ARBA" id="ARBA00022692"/>
    </source>
</evidence>
<dbReference type="Pfam" id="PF01822">
    <property type="entry name" value="WSC"/>
    <property type="match status" value="1"/>
</dbReference>
<evidence type="ECO:0000259" key="8">
    <source>
        <dbReference type="PROSITE" id="PS51212"/>
    </source>
</evidence>
<dbReference type="InterPro" id="IPR051836">
    <property type="entry name" value="Kremen_rcpt"/>
</dbReference>
<evidence type="ECO:0000256" key="7">
    <source>
        <dbReference type="SAM" id="SignalP"/>
    </source>
</evidence>
<name>A0A9W8JUW7_9AGAR</name>
<keyword evidence="2" id="KW-0812">Transmembrane</keyword>
<keyword evidence="10" id="KW-1185">Reference proteome</keyword>
<dbReference type="SMART" id="SM00321">
    <property type="entry name" value="WSC"/>
    <property type="match status" value="1"/>
</dbReference>